<dbReference type="OrthoDB" id="255482at2"/>
<proteinExistence type="predicted"/>
<feature type="transmembrane region" description="Helical" evidence="6">
    <location>
        <begin position="157"/>
        <end position="177"/>
    </location>
</feature>
<evidence type="ECO:0000256" key="3">
    <source>
        <dbReference type="ARBA" id="ARBA00022692"/>
    </source>
</evidence>
<dbReference type="RefSeq" id="WP_072903951.1">
    <property type="nucleotide sequence ID" value="NZ_FRAD01000016.1"/>
</dbReference>
<feature type="transmembrane region" description="Helical" evidence="6">
    <location>
        <begin position="443"/>
        <end position="464"/>
    </location>
</feature>
<feature type="transmembrane region" description="Helical" evidence="6">
    <location>
        <begin position="115"/>
        <end position="136"/>
    </location>
</feature>
<dbReference type="Proteomes" id="UP000183952">
    <property type="component" value="Unassembled WGS sequence"/>
</dbReference>
<feature type="transmembrane region" description="Helical" evidence="6">
    <location>
        <begin position="183"/>
        <end position="206"/>
    </location>
</feature>
<dbReference type="Pfam" id="PF03606">
    <property type="entry name" value="DcuC"/>
    <property type="match status" value="1"/>
</dbReference>
<evidence type="ECO:0000313" key="8">
    <source>
        <dbReference type="Proteomes" id="UP000183952"/>
    </source>
</evidence>
<feature type="transmembrane region" description="Helical" evidence="6">
    <location>
        <begin position="325"/>
        <end position="342"/>
    </location>
</feature>
<feature type="transmembrane region" description="Helical" evidence="6">
    <location>
        <begin position="12"/>
        <end position="31"/>
    </location>
</feature>
<evidence type="ECO:0000256" key="6">
    <source>
        <dbReference type="SAM" id="Phobius"/>
    </source>
</evidence>
<keyword evidence="5 6" id="KW-0472">Membrane</keyword>
<dbReference type="GO" id="GO:0005886">
    <property type="term" value="C:plasma membrane"/>
    <property type="evidence" value="ECO:0007669"/>
    <property type="project" value="UniProtKB-SubCell"/>
</dbReference>
<feature type="transmembrane region" description="Helical" evidence="6">
    <location>
        <begin position="300"/>
        <end position="319"/>
    </location>
</feature>
<dbReference type="GO" id="GO:0022857">
    <property type="term" value="F:transmembrane transporter activity"/>
    <property type="evidence" value="ECO:0007669"/>
    <property type="project" value="TreeGrafter"/>
</dbReference>
<feature type="transmembrane region" description="Helical" evidence="6">
    <location>
        <begin position="213"/>
        <end position="232"/>
    </location>
</feature>
<keyword evidence="4 6" id="KW-1133">Transmembrane helix</keyword>
<evidence type="ECO:0000256" key="5">
    <source>
        <dbReference type="ARBA" id="ARBA00023136"/>
    </source>
</evidence>
<protein>
    <submittedName>
        <fullName evidence="7">Uncharacterized membrane protein YfcC, ion transporter superfamily</fullName>
    </submittedName>
</protein>
<sequence length="501" mass="54172">MEVKKKKLSFPTAISVLFIVLLLAAILTYVIPSGKYSTLKYNGDSKVFEMTKPDSSVEEMPATQETLDKLGIKNDVNKFIDGAISKPVGIPGTYTKVEQAPQGFKEIITAPIKGIYDSIGIILFIFILGGILGILNKTGAMNAGLASLSQVTQGKEYLLIIILTFLIALGGTTFGMAEETIALYPIMVPVFMFAGYDALVCIASIYMGSSIGTMFSTTNPFSAVIASNAAGVDFSRAMNFRIIGLVVGVIITLIYILVYARKVKNDPKKSLIYDMKDELEKKFAAKTDIPKFTIRHKLSLLLFLLSFVVMIYGIVKLEWWFEEMTALFLFSGILIGILSGLGEKGAVSNFITGAAELMGVALVVGVARGINIILDNGMISDSILNFCTSLVQGMNPSIFIIVMLIIFIVLGFFIPSSSGLAVLSIPIMAPLADAVGVSRDVVISAYLYGLGIISFITPTGLILATLSMVDVTYNKWLKFIMPLLAYSTLLAAVMLLIEVNM</sequence>
<organism evidence="7 8">
    <name type="scientific">Hathewaya proteolytica DSM 3090</name>
    <dbReference type="NCBI Taxonomy" id="1121331"/>
    <lineage>
        <taxon>Bacteria</taxon>
        <taxon>Bacillati</taxon>
        <taxon>Bacillota</taxon>
        <taxon>Clostridia</taxon>
        <taxon>Eubacteriales</taxon>
        <taxon>Clostridiaceae</taxon>
        <taxon>Hathewaya</taxon>
    </lineage>
</organism>
<feature type="transmembrane region" description="Helical" evidence="6">
    <location>
        <begin position="476"/>
        <end position="497"/>
    </location>
</feature>
<dbReference type="EMBL" id="FRAD01000016">
    <property type="protein sequence ID" value="SHK18945.1"/>
    <property type="molecule type" value="Genomic_DNA"/>
</dbReference>
<evidence type="ECO:0000313" key="7">
    <source>
        <dbReference type="EMBL" id="SHK18945.1"/>
    </source>
</evidence>
<dbReference type="PANTHER" id="PTHR33362">
    <property type="entry name" value="SIALIC ACID TRAP TRANSPORTER PERMEASE PROTEIN SIAT-RELATED"/>
    <property type="match status" value="1"/>
</dbReference>
<evidence type="ECO:0000256" key="4">
    <source>
        <dbReference type="ARBA" id="ARBA00022989"/>
    </source>
</evidence>
<gene>
    <name evidence="7" type="ORF">SAMN02745248_02005</name>
</gene>
<keyword evidence="3 6" id="KW-0812">Transmembrane</keyword>
<comment type="subcellular location">
    <subcellularLocation>
        <location evidence="1">Cell membrane</location>
        <topology evidence="1">Multi-pass membrane protein</topology>
    </subcellularLocation>
</comment>
<dbReference type="InterPro" id="IPR004681">
    <property type="entry name" value="TRAP_DctM"/>
</dbReference>
<accession>A0A1M6QFJ7</accession>
<keyword evidence="2" id="KW-1003">Cell membrane</keyword>
<dbReference type="InterPro" id="IPR018385">
    <property type="entry name" value="C4_dicarb_anaerob_car-like"/>
</dbReference>
<feature type="transmembrane region" description="Helical" evidence="6">
    <location>
        <begin position="238"/>
        <end position="260"/>
    </location>
</feature>
<feature type="transmembrane region" description="Helical" evidence="6">
    <location>
        <begin position="394"/>
        <end position="413"/>
    </location>
</feature>
<keyword evidence="8" id="KW-1185">Reference proteome</keyword>
<dbReference type="AlphaFoldDB" id="A0A1M6QFJ7"/>
<dbReference type="STRING" id="1121331.SAMN02745248_02005"/>
<evidence type="ECO:0000256" key="2">
    <source>
        <dbReference type="ARBA" id="ARBA00022475"/>
    </source>
</evidence>
<name>A0A1M6QFJ7_9CLOT</name>
<evidence type="ECO:0000256" key="1">
    <source>
        <dbReference type="ARBA" id="ARBA00004651"/>
    </source>
</evidence>
<dbReference type="PANTHER" id="PTHR33362:SF3">
    <property type="entry name" value="SIALIC ACID TRAP TRANSPORTER PERMEASE PROTEIN SIAT"/>
    <property type="match status" value="1"/>
</dbReference>
<feature type="transmembrane region" description="Helical" evidence="6">
    <location>
        <begin position="354"/>
        <end position="374"/>
    </location>
</feature>
<reference evidence="7 8" key="1">
    <citation type="submission" date="2016-11" db="EMBL/GenBank/DDBJ databases">
        <authorList>
            <person name="Jaros S."/>
            <person name="Januszkiewicz K."/>
            <person name="Wedrychowicz H."/>
        </authorList>
    </citation>
    <scope>NUCLEOTIDE SEQUENCE [LARGE SCALE GENOMIC DNA]</scope>
    <source>
        <strain evidence="7 8">DSM 3090</strain>
    </source>
</reference>